<name>A0AAV7JKT9_9METZ</name>
<sequence length="577" mass="63843">MSELLKRTTPSPTNQLPIKIQVNCTVISARINSQLITGKKDHSWSVVFGPKKSQFQTQVSAEPTEPRWHDQATLKCHYTDTFQFKLKDKKQTVAKHETAIPNIPRVKTPITYQLSGKQGVIADLMVSCWVSGYIPPSQSQSSSRTSEVLTKLHTLPRKHPSLKRPCHLPADGWDPPPSPLLRTSGSLSNAHSESNIASRKRSGLIWDSGDKLDSPTPQTPLGYRGDSSSSLSSCPDRSSMSSLTESLRSQPAYTTPNRIPTPHVTAVYPRVLSLDRNTRVYVTGEHLCQTQDDILELKIGDISCTEYIESVSCSEIQLTIPALIYMPDHKGHLFLHTRQGTCEAKNIPISFQQGVTEIQYSRISVNSDLRDSPASSTDDLKVKSFPETVPSSHARYSMISDQLMPPEVTGLGPRQATLRGDVQITLRGNYLGISRDDVIRVGVAGVDCTHSLEYFSSYKIVVTCPAVPFPCSGPVVVETSSGGIGLSGMHFSFVDEDTLGTKEYLAGKSPNRPSVKKMSTHKEEQLIKLNQELQSSNSQLKVINKEHTDEIKRLQEYIDKLVARIMIQNPELLLADT</sequence>
<dbReference type="Pfam" id="PF01833">
    <property type="entry name" value="TIG"/>
    <property type="match status" value="2"/>
</dbReference>
<dbReference type="Gene3D" id="2.60.40.10">
    <property type="entry name" value="Immunoglobulins"/>
    <property type="match status" value="2"/>
</dbReference>
<dbReference type="InterPro" id="IPR014756">
    <property type="entry name" value="Ig_E-set"/>
</dbReference>
<keyword evidence="5" id="KW-1185">Reference proteome</keyword>
<evidence type="ECO:0000256" key="1">
    <source>
        <dbReference type="SAM" id="Coils"/>
    </source>
</evidence>
<dbReference type="AlphaFoldDB" id="A0AAV7JKT9"/>
<protein>
    <recommendedName>
        <fullName evidence="3">IPT/TIG domain-containing protein</fullName>
    </recommendedName>
</protein>
<evidence type="ECO:0000256" key="2">
    <source>
        <dbReference type="SAM" id="MobiDB-lite"/>
    </source>
</evidence>
<feature type="coiled-coil region" evidence="1">
    <location>
        <begin position="526"/>
        <end position="564"/>
    </location>
</feature>
<dbReference type="Proteomes" id="UP001165289">
    <property type="component" value="Unassembled WGS sequence"/>
</dbReference>
<feature type="compositionally biased region" description="Basic residues" evidence="2">
    <location>
        <begin position="154"/>
        <end position="166"/>
    </location>
</feature>
<evidence type="ECO:0000313" key="4">
    <source>
        <dbReference type="EMBL" id="KAI6649129.1"/>
    </source>
</evidence>
<evidence type="ECO:0000313" key="5">
    <source>
        <dbReference type="Proteomes" id="UP001165289"/>
    </source>
</evidence>
<accession>A0AAV7JKT9</accession>
<gene>
    <name evidence="4" type="ORF">LOD99_6848</name>
</gene>
<reference evidence="4 5" key="1">
    <citation type="journal article" date="2023" name="BMC Biol.">
        <title>The compact genome of the sponge Oopsacas minuta (Hexactinellida) is lacking key metazoan core genes.</title>
        <authorList>
            <person name="Santini S."/>
            <person name="Schenkelaars Q."/>
            <person name="Jourda C."/>
            <person name="Duchesne M."/>
            <person name="Belahbib H."/>
            <person name="Rocher C."/>
            <person name="Selva M."/>
            <person name="Riesgo A."/>
            <person name="Vervoort M."/>
            <person name="Leys S.P."/>
            <person name="Kodjabachian L."/>
            <person name="Le Bivic A."/>
            <person name="Borchiellini C."/>
            <person name="Claverie J.M."/>
            <person name="Renard E."/>
        </authorList>
    </citation>
    <scope>NUCLEOTIDE SEQUENCE [LARGE SCALE GENOMIC DNA]</scope>
    <source>
        <strain evidence="4">SPO-2</strain>
    </source>
</reference>
<dbReference type="InterPro" id="IPR002909">
    <property type="entry name" value="IPT_dom"/>
</dbReference>
<dbReference type="Gene3D" id="1.20.5.2440">
    <property type="match status" value="1"/>
</dbReference>
<feature type="compositionally biased region" description="Polar residues" evidence="2">
    <location>
        <begin position="181"/>
        <end position="197"/>
    </location>
</feature>
<feature type="region of interest" description="Disordered" evidence="2">
    <location>
        <begin position="154"/>
        <end position="260"/>
    </location>
</feature>
<dbReference type="EMBL" id="JAKMXF010000322">
    <property type="protein sequence ID" value="KAI6649129.1"/>
    <property type="molecule type" value="Genomic_DNA"/>
</dbReference>
<dbReference type="InterPro" id="IPR013783">
    <property type="entry name" value="Ig-like_fold"/>
</dbReference>
<keyword evidence="1" id="KW-0175">Coiled coil</keyword>
<evidence type="ECO:0000259" key="3">
    <source>
        <dbReference type="SMART" id="SM00429"/>
    </source>
</evidence>
<dbReference type="SUPFAM" id="SSF81296">
    <property type="entry name" value="E set domains"/>
    <property type="match status" value="2"/>
</dbReference>
<organism evidence="4 5">
    <name type="scientific">Oopsacas minuta</name>
    <dbReference type="NCBI Taxonomy" id="111878"/>
    <lineage>
        <taxon>Eukaryota</taxon>
        <taxon>Metazoa</taxon>
        <taxon>Porifera</taxon>
        <taxon>Hexactinellida</taxon>
        <taxon>Hexasterophora</taxon>
        <taxon>Lyssacinosida</taxon>
        <taxon>Leucopsacidae</taxon>
        <taxon>Oopsacas</taxon>
    </lineage>
</organism>
<dbReference type="SMART" id="SM00429">
    <property type="entry name" value="IPT"/>
    <property type="match status" value="1"/>
</dbReference>
<proteinExistence type="predicted"/>
<feature type="domain" description="IPT/TIG" evidence="3">
    <location>
        <begin position="405"/>
        <end position="494"/>
    </location>
</feature>
<comment type="caution">
    <text evidence="4">The sequence shown here is derived from an EMBL/GenBank/DDBJ whole genome shotgun (WGS) entry which is preliminary data.</text>
</comment>
<dbReference type="CDD" id="cd00102">
    <property type="entry name" value="IPT"/>
    <property type="match status" value="1"/>
</dbReference>
<feature type="compositionally biased region" description="Low complexity" evidence="2">
    <location>
        <begin position="227"/>
        <end position="249"/>
    </location>
</feature>